<accession>A0ABU2G4U2</accession>
<feature type="domain" description="Glycosyltransferase 2-like" evidence="4">
    <location>
        <begin position="30"/>
        <end position="155"/>
    </location>
</feature>
<evidence type="ECO:0000313" key="5">
    <source>
        <dbReference type="EMBL" id="MDS0295163.1"/>
    </source>
</evidence>
<dbReference type="Gene3D" id="3.90.550.10">
    <property type="entry name" value="Spore Coat Polysaccharide Biosynthesis Protein SpsA, Chain A"/>
    <property type="match status" value="1"/>
</dbReference>
<dbReference type="PANTHER" id="PTHR43179:SF12">
    <property type="entry name" value="GALACTOFURANOSYLTRANSFERASE GLFT2"/>
    <property type="match status" value="1"/>
</dbReference>
<dbReference type="Pfam" id="PF00535">
    <property type="entry name" value="Glycos_transf_2"/>
    <property type="match status" value="1"/>
</dbReference>
<gene>
    <name evidence="5" type="ORF">NDI79_13355</name>
</gene>
<evidence type="ECO:0000259" key="4">
    <source>
        <dbReference type="Pfam" id="PF00535"/>
    </source>
</evidence>
<proteinExistence type="inferred from homology"/>
<evidence type="ECO:0000256" key="1">
    <source>
        <dbReference type="ARBA" id="ARBA00006739"/>
    </source>
</evidence>
<keyword evidence="3 5" id="KW-0808">Transferase</keyword>
<comment type="caution">
    <text evidence="5">The sequence shown here is derived from an EMBL/GenBank/DDBJ whole genome shotgun (WGS) entry which is preliminary data.</text>
</comment>
<name>A0ABU2G4U2_9EURY</name>
<dbReference type="GO" id="GO:0016757">
    <property type="term" value="F:glycosyltransferase activity"/>
    <property type="evidence" value="ECO:0007669"/>
    <property type="project" value="UniProtKB-KW"/>
</dbReference>
<dbReference type="EC" id="2.4.-.-" evidence="5"/>
<protein>
    <submittedName>
        <fullName evidence="5">Glycosyltransferase</fullName>
        <ecNumber evidence="5">2.4.-.-</ecNumber>
    </submittedName>
</protein>
<dbReference type="Proteomes" id="UP001254813">
    <property type="component" value="Unassembled WGS sequence"/>
</dbReference>
<evidence type="ECO:0000313" key="6">
    <source>
        <dbReference type="Proteomes" id="UP001254813"/>
    </source>
</evidence>
<keyword evidence="2 5" id="KW-0328">Glycosyltransferase</keyword>
<dbReference type="PANTHER" id="PTHR43179">
    <property type="entry name" value="RHAMNOSYLTRANSFERASE WBBL"/>
    <property type="match status" value="1"/>
</dbReference>
<organism evidence="5 6">
    <name type="scientific">Halogeometricum luteum</name>
    <dbReference type="NCBI Taxonomy" id="2950537"/>
    <lineage>
        <taxon>Archaea</taxon>
        <taxon>Methanobacteriati</taxon>
        <taxon>Methanobacteriota</taxon>
        <taxon>Stenosarchaea group</taxon>
        <taxon>Halobacteria</taxon>
        <taxon>Halobacteriales</taxon>
        <taxon>Haloferacaceae</taxon>
        <taxon>Halogeometricum</taxon>
    </lineage>
</organism>
<dbReference type="SUPFAM" id="SSF53448">
    <property type="entry name" value="Nucleotide-diphospho-sugar transferases"/>
    <property type="match status" value="1"/>
</dbReference>
<dbReference type="EMBL" id="JAMQOQ010000003">
    <property type="protein sequence ID" value="MDS0295163.1"/>
    <property type="molecule type" value="Genomic_DNA"/>
</dbReference>
<dbReference type="InterPro" id="IPR029044">
    <property type="entry name" value="Nucleotide-diphossugar_trans"/>
</dbReference>
<evidence type="ECO:0000256" key="2">
    <source>
        <dbReference type="ARBA" id="ARBA00022676"/>
    </source>
</evidence>
<dbReference type="RefSeq" id="WP_310929023.1">
    <property type="nucleotide sequence ID" value="NZ_JAMQOQ010000003.1"/>
</dbReference>
<dbReference type="InterPro" id="IPR001173">
    <property type="entry name" value="Glyco_trans_2-like"/>
</dbReference>
<comment type="similarity">
    <text evidence="1">Belongs to the glycosyltransferase 2 family.</text>
</comment>
<evidence type="ECO:0000256" key="3">
    <source>
        <dbReference type="ARBA" id="ARBA00022679"/>
    </source>
</evidence>
<reference evidence="5 6" key="1">
    <citation type="submission" date="2022-06" db="EMBL/GenBank/DDBJ databases">
        <title>Halogeometricum sp. a new haloarchaeum isolate from saline soil.</title>
        <authorList>
            <person name="Strakova D."/>
            <person name="Galisteo C."/>
            <person name="Sanchez-Porro C."/>
            <person name="Ventosa A."/>
        </authorList>
    </citation>
    <scope>NUCLEOTIDE SEQUENCE [LARGE SCALE GENOMIC DNA]</scope>
    <source>
        <strain evidence="6">S3BR25-2</strain>
    </source>
</reference>
<keyword evidence="6" id="KW-1185">Reference proteome</keyword>
<sequence>MDVPARLGPEMRECVSRCVVVNEDVAADASVVVVTYRTPAEVFEPVLEALDDQTASNYEIVVVANGTDADVESTVAESEHVRLFVELDRNYGVTVGRNLGAKLARGELLLFLDDDGVPERDFVAAHRRAHAEHDIVAARGRVLPKHDTVYTRIQSHYDLGDEPFPYFINVEGNTSFDRKTYLDAGGYDENLADRAGHEGIELTHRLMQDGIRRDQIIYYPDAVIYHDYANSFVEYIRKRTGRNPNLEYLFEHRPEIFEFAASYDPPVTSPELRTRDKVKFLALSGVRRVVDFVM</sequence>